<comment type="caution">
    <text evidence="18">The sequence shown here is derived from an EMBL/GenBank/DDBJ whole genome shotgun (WGS) entry which is preliminary data.</text>
</comment>
<protein>
    <submittedName>
        <fullName evidence="18">CFEM domain-containing protein</fullName>
    </submittedName>
</protein>
<dbReference type="GO" id="GO:0005576">
    <property type="term" value="C:extracellular region"/>
    <property type="evidence" value="ECO:0007669"/>
    <property type="project" value="UniProtKB-SubCell"/>
</dbReference>
<dbReference type="GO" id="GO:0005886">
    <property type="term" value="C:plasma membrane"/>
    <property type="evidence" value="ECO:0007669"/>
    <property type="project" value="UniProtKB-SubCell"/>
</dbReference>
<keyword evidence="4" id="KW-1003">Cell membrane</keyword>
<evidence type="ECO:0000256" key="12">
    <source>
        <dbReference type="ARBA" id="ARBA00023157"/>
    </source>
</evidence>
<feature type="domain" description="CFEM" evidence="17">
    <location>
        <begin position="1"/>
        <end position="92"/>
    </location>
</feature>
<evidence type="ECO:0000313" key="18">
    <source>
        <dbReference type="EMBL" id="KAF0317732.1"/>
    </source>
</evidence>
<dbReference type="PANTHER" id="PTHR37928:SF2">
    <property type="entry name" value="GPI ANCHORED CFEM DOMAIN PROTEIN (AFU_ORTHOLOGUE AFUA_6G10580)"/>
    <property type="match status" value="1"/>
</dbReference>
<keyword evidence="9 16" id="KW-0732">Signal</keyword>
<evidence type="ECO:0000313" key="19">
    <source>
        <dbReference type="Proteomes" id="UP000434172"/>
    </source>
</evidence>
<keyword evidence="6 15" id="KW-0349">Heme</keyword>
<sequence>MQFKTVAVAFFASLVAAQDLSELPDCAEPCFVDNFPISGCASQTDFACICASSAYNSAVTSCVLGACGSADVLAALNWATTTCNSVGVPIEL</sequence>
<keyword evidence="12 15" id="KW-1015">Disulfide bond</keyword>
<evidence type="ECO:0000256" key="10">
    <source>
        <dbReference type="ARBA" id="ARBA00023004"/>
    </source>
</evidence>
<evidence type="ECO:0000256" key="14">
    <source>
        <dbReference type="ARBA" id="ARBA00023288"/>
    </source>
</evidence>
<evidence type="ECO:0000256" key="11">
    <source>
        <dbReference type="ARBA" id="ARBA00023136"/>
    </source>
</evidence>
<dbReference type="Pfam" id="PF05730">
    <property type="entry name" value="CFEM"/>
    <property type="match status" value="1"/>
</dbReference>
<dbReference type="GO" id="GO:0098552">
    <property type="term" value="C:side of membrane"/>
    <property type="evidence" value="ECO:0007669"/>
    <property type="project" value="UniProtKB-KW"/>
</dbReference>
<name>A0A8H3W3T4_9PEZI</name>
<dbReference type="EMBL" id="WOWK01000124">
    <property type="protein sequence ID" value="KAF0317732.1"/>
    <property type="molecule type" value="Genomic_DNA"/>
</dbReference>
<dbReference type="InterPro" id="IPR051735">
    <property type="entry name" value="CFEM_domain"/>
</dbReference>
<dbReference type="PROSITE" id="PS52012">
    <property type="entry name" value="CFEM"/>
    <property type="match status" value="1"/>
</dbReference>
<feature type="chain" id="PRO_5034142767" evidence="16">
    <location>
        <begin position="18"/>
        <end position="92"/>
    </location>
</feature>
<evidence type="ECO:0000259" key="17">
    <source>
        <dbReference type="PROSITE" id="PS52012"/>
    </source>
</evidence>
<gene>
    <name evidence="18" type="ORF">GQ607_015042</name>
</gene>
<evidence type="ECO:0000256" key="8">
    <source>
        <dbReference type="ARBA" id="ARBA00022723"/>
    </source>
</evidence>
<feature type="binding site" description="axial binding residue" evidence="15">
    <location>
        <position position="45"/>
    </location>
    <ligand>
        <name>heme</name>
        <dbReference type="ChEBI" id="CHEBI:30413"/>
    </ligand>
    <ligandPart>
        <name>Fe</name>
        <dbReference type="ChEBI" id="CHEBI:18248"/>
    </ligandPart>
</feature>
<evidence type="ECO:0000256" key="9">
    <source>
        <dbReference type="ARBA" id="ARBA00022729"/>
    </source>
</evidence>
<evidence type="ECO:0000256" key="4">
    <source>
        <dbReference type="ARBA" id="ARBA00022475"/>
    </source>
</evidence>
<evidence type="ECO:0000256" key="2">
    <source>
        <dbReference type="ARBA" id="ARBA00004613"/>
    </source>
</evidence>
<organism evidence="18 19">
    <name type="scientific">Colletotrichum asianum</name>
    <dbReference type="NCBI Taxonomy" id="702518"/>
    <lineage>
        <taxon>Eukaryota</taxon>
        <taxon>Fungi</taxon>
        <taxon>Dikarya</taxon>
        <taxon>Ascomycota</taxon>
        <taxon>Pezizomycotina</taxon>
        <taxon>Sordariomycetes</taxon>
        <taxon>Hypocreomycetidae</taxon>
        <taxon>Glomerellales</taxon>
        <taxon>Glomerellaceae</taxon>
        <taxon>Colletotrichum</taxon>
        <taxon>Colletotrichum gloeosporioides species complex</taxon>
    </lineage>
</organism>
<keyword evidence="8 15" id="KW-0479">Metal-binding</keyword>
<reference evidence="18 19" key="1">
    <citation type="submission" date="2019-12" db="EMBL/GenBank/DDBJ databases">
        <title>A genome sequence resource for the geographically widespread anthracnose pathogen Colletotrichum asianum.</title>
        <authorList>
            <person name="Meng Y."/>
        </authorList>
    </citation>
    <scope>NUCLEOTIDE SEQUENCE [LARGE SCALE GENOMIC DNA]</scope>
    <source>
        <strain evidence="18 19">ICMP 18580</strain>
    </source>
</reference>
<keyword evidence="13" id="KW-0325">Glycoprotein</keyword>
<dbReference type="PANTHER" id="PTHR37928">
    <property type="entry name" value="CFEM DOMAIN PROTEIN (AFU_ORTHOLOGUE AFUA_6G14090)"/>
    <property type="match status" value="1"/>
</dbReference>
<dbReference type="SMART" id="SM00747">
    <property type="entry name" value="CFEM"/>
    <property type="match status" value="1"/>
</dbReference>
<dbReference type="Proteomes" id="UP000434172">
    <property type="component" value="Unassembled WGS sequence"/>
</dbReference>
<feature type="disulfide bond" evidence="15">
    <location>
        <begin position="50"/>
        <end position="83"/>
    </location>
</feature>
<keyword evidence="19" id="KW-1185">Reference proteome</keyword>
<keyword evidence="11" id="KW-0472">Membrane</keyword>
<evidence type="ECO:0000256" key="5">
    <source>
        <dbReference type="ARBA" id="ARBA00022525"/>
    </source>
</evidence>
<accession>A0A8H3W3T4</accession>
<evidence type="ECO:0000256" key="15">
    <source>
        <dbReference type="PROSITE-ProRule" id="PRU01356"/>
    </source>
</evidence>
<comment type="subcellular location">
    <subcellularLocation>
        <location evidence="1">Cell membrane</location>
        <topology evidence="1">Lipid-anchor</topology>
        <topology evidence="1">GPI-anchor</topology>
    </subcellularLocation>
    <subcellularLocation>
        <location evidence="2">Secreted</location>
    </subcellularLocation>
</comment>
<evidence type="ECO:0000256" key="13">
    <source>
        <dbReference type="ARBA" id="ARBA00023180"/>
    </source>
</evidence>
<evidence type="ECO:0000256" key="1">
    <source>
        <dbReference type="ARBA" id="ARBA00004609"/>
    </source>
</evidence>
<dbReference type="AlphaFoldDB" id="A0A8H3W3T4"/>
<evidence type="ECO:0000256" key="16">
    <source>
        <dbReference type="SAM" id="SignalP"/>
    </source>
</evidence>
<evidence type="ECO:0000256" key="6">
    <source>
        <dbReference type="ARBA" id="ARBA00022617"/>
    </source>
</evidence>
<proteinExistence type="inferred from homology"/>
<keyword evidence="5" id="KW-0964">Secreted</keyword>
<dbReference type="GO" id="GO:0046872">
    <property type="term" value="F:metal ion binding"/>
    <property type="evidence" value="ECO:0007669"/>
    <property type="project" value="UniProtKB-UniRule"/>
</dbReference>
<evidence type="ECO:0000256" key="3">
    <source>
        <dbReference type="ARBA" id="ARBA00010031"/>
    </source>
</evidence>
<keyword evidence="14" id="KW-0449">Lipoprotein</keyword>
<keyword evidence="7" id="KW-0336">GPI-anchor</keyword>
<keyword evidence="10 15" id="KW-0408">Iron</keyword>
<comment type="caution">
    <text evidence="15">Lacks conserved residue(s) required for the propagation of feature annotation.</text>
</comment>
<dbReference type="InterPro" id="IPR008427">
    <property type="entry name" value="Extracellular_membr_CFEM_dom"/>
</dbReference>
<comment type="similarity">
    <text evidence="3">Belongs to the RBT5 family.</text>
</comment>
<feature type="signal peptide" evidence="16">
    <location>
        <begin position="1"/>
        <end position="17"/>
    </location>
</feature>
<dbReference type="OrthoDB" id="3065412at2759"/>
<evidence type="ECO:0000256" key="7">
    <source>
        <dbReference type="ARBA" id="ARBA00022622"/>
    </source>
</evidence>